<evidence type="ECO:0000256" key="5">
    <source>
        <dbReference type="SAM" id="SignalP"/>
    </source>
</evidence>
<dbReference type="InterPro" id="IPR053211">
    <property type="entry name" value="DNA_repair-toleration"/>
</dbReference>
<dbReference type="FunFam" id="3.80.10.10:FF:000041">
    <property type="entry name" value="LRR receptor-like serine/threonine-protein kinase ERECTA"/>
    <property type="match status" value="1"/>
</dbReference>
<feature type="signal peptide" evidence="5">
    <location>
        <begin position="1"/>
        <end position="29"/>
    </location>
</feature>
<evidence type="ECO:0000256" key="3">
    <source>
        <dbReference type="ARBA" id="ARBA00022737"/>
    </source>
</evidence>
<name>A0A1U8BCT5_NELNU</name>
<evidence type="ECO:0000313" key="7">
    <source>
        <dbReference type="RefSeq" id="XP_010274093.1"/>
    </source>
</evidence>
<dbReference type="OMA" id="PRTDCCT"/>
<feature type="chain" id="PRO_5010559641" evidence="5">
    <location>
        <begin position="30"/>
        <end position="325"/>
    </location>
</feature>
<organism evidence="6 7">
    <name type="scientific">Nelumbo nucifera</name>
    <name type="common">Sacred lotus</name>
    <dbReference type="NCBI Taxonomy" id="4432"/>
    <lineage>
        <taxon>Eukaryota</taxon>
        <taxon>Viridiplantae</taxon>
        <taxon>Streptophyta</taxon>
        <taxon>Embryophyta</taxon>
        <taxon>Tracheophyta</taxon>
        <taxon>Spermatophyta</taxon>
        <taxon>Magnoliopsida</taxon>
        <taxon>Proteales</taxon>
        <taxon>Nelumbonaceae</taxon>
        <taxon>Nelumbo</taxon>
    </lineage>
</organism>
<protein>
    <submittedName>
        <fullName evidence="7">Polygalacturonase inhibitor-like</fullName>
    </submittedName>
</protein>
<dbReference type="STRING" id="4432.A0A1U8BCT5"/>
<keyword evidence="6" id="KW-1185">Reference proteome</keyword>
<accession>A0A1U8BCT5</accession>
<proteinExistence type="predicted"/>
<dbReference type="InterPro" id="IPR032675">
    <property type="entry name" value="LRR_dom_sf"/>
</dbReference>
<dbReference type="GeneID" id="104609467"/>
<evidence type="ECO:0000256" key="1">
    <source>
        <dbReference type="ARBA" id="ARBA00022614"/>
    </source>
</evidence>
<evidence type="ECO:0000313" key="6">
    <source>
        <dbReference type="Proteomes" id="UP000189703"/>
    </source>
</evidence>
<dbReference type="SUPFAM" id="SSF52058">
    <property type="entry name" value="L domain-like"/>
    <property type="match status" value="1"/>
</dbReference>
<dbReference type="Proteomes" id="UP000189703">
    <property type="component" value="Unplaced"/>
</dbReference>
<dbReference type="Pfam" id="PF00560">
    <property type="entry name" value="LRR_1"/>
    <property type="match status" value="2"/>
</dbReference>
<evidence type="ECO:0000256" key="4">
    <source>
        <dbReference type="ARBA" id="ARBA00023180"/>
    </source>
</evidence>
<sequence>MTDQSVSVTVLHPLLLLLISSSLPLLVFSDAQICTPHDQRLLQTINKSFDTQWFDYRCDPTTKRVTQLSISQATISGGIPPAIGKLSSLESLNLFVVNNLTGPIPSFIGKLRNLKQFTIYSTNISGPIPAFLSRLTKLEGLHLSNNQLSGPLPAFLSDLPKLIWINLDNNRFSGSIPHSFGKFNDSLTVLDLSYNQLSGKIPESLGRFNFQMIYLSNNKLVGDASMLIKANETVEGGIRIDLSGNLLNFNLSKVSFHRNLMYLDLSRNRIWGTIPNQITELSFLDYFNVSYNRLCGKIPFGGRVQIAGVFDHNQCLCGSPLPECK</sequence>
<dbReference type="InParanoid" id="A0A1U8BCT5"/>
<dbReference type="InterPro" id="IPR001611">
    <property type="entry name" value="Leu-rich_rpt"/>
</dbReference>
<dbReference type="RefSeq" id="XP_010274093.1">
    <property type="nucleotide sequence ID" value="XM_010275791.2"/>
</dbReference>
<dbReference type="OrthoDB" id="676979at2759"/>
<reference evidence="7" key="1">
    <citation type="submission" date="2025-08" db="UniProtKB">
        <authorList>
            <consortium name="RefSeq"/>
        </authorList>
    </citation>
    <scope>IDENTIFICATION</scope>
</reference>
<dbReference type="Pfam" id="PF13855">
    <property type="entry name" value="LRR_8"/>
    <property type="match status" value="1"/>
</dbReference>
<keyword evidence="3" id="KW-0677">Repeat</keyword>
<dbReference type="PANTHER" id="PTHR48060">
    <property type="entry name" value="DNA DAMAGE-REPAIR/TOLERATION PROTEIN DRT100"/>
    <property type="match status" value="1"/>
</dbReference>
<dbReference type="Gene3D" id="3.80.10.10">
    <property type="entry name" value="Ribonuclease Inhibitor"/>
    <property type="match status" value="1"/>
</dbReference>
<dbReference type="KEGG" id="nnu:104609467"/>
<dbReference type="AlphaFoldDB" id="A0A1U8BCT5"/>
<keyword evidence="1" id="KW-0433">Leucine-rich repeat</keyword>
<evidence type="ECO:0000256" key="2">
    <source>
        <dbReference type="ARBA" id="ARBA00022729"/>
    </source>
</evidence>
<keyword evidence="4" id="KW-0325">Glycoprotein</keyword>
<dbReference type="PANTHER" id="PTHR48060:SF21">
    <property type="entry name" value="L DOMAIN-LIKE PROTEIN"/>
    <property type="match status" value="1"/>
</dbReference>
<keyword evidence="2 5" id="KW-0732">Signal</keyword>
<gene>
    <name evidence="7" type="primary">LOC104609467</name>
</gene>